<dbReference type="HOGENOM" id="CLU_1862364_0_0_6"/>
<organism evidence="1 2">
    <name type="scientific">Shimwellia blattae (strain ATCC 29907 / DSM 4481 / JCM 1650 / NBRC 105725 / CDC 9005-74)</name>
    <name type="common">Escherichia blattae</name>
    <dbReference type="NCBI Taxonomy" id="630626"/>
    <lineage>
        <taxon>Bacteria</taxon>
        <taxon>Pseudomonadati</taxon>
        <taxon>Pseudomonadota</taxon>
        <taxon>Gammaproteobacteria</taxon>
        <taxon>Enterobacterales</taxon>
        <taxon>Enterobacteriaceae</taxon>
        <taxon>Shimwellia</taxon>
    </lineage>
</organism>
<dbReference type="Proteomes" id="UP000001955">
    <property type="component" value="Chromosome"/>
</dbReference>
<sequence length="112" mass="12593">MIFHQFLFDGFPSSPDEADDDENEGCYGNVHITMENGGPIIELCCEPETSDDEFDDIGQLNAFFSILESDPESTERYQLIDEDGEDAFIRIGSIAMVRVALDALEFVEEDNE</sequence>
<dbReference type="KEGG" id="ebt:EBL_c34640"/>
<accession>I2BDB6</accession>
<dbReference type="EMBL" id="CP001560">
    <property type="protein sequence ID" value="AFJ48520.1"/>
    <property type="molecule type" value="Genomic_DNA"/>
</dbReference>
<keyword evidence="2" id="KW-1185">Reference proteome</keyword>
<dbReference type="AlphaFoldDB" id="I2BDB6"/>
<protein>
    <submittedName>
        <fullName evidence="1">Uncharacterized protein</fullName>
    </submittedName>
</protein>
<evidence type="ECO:0000313" key="2">
    <source>
        <dbReference type="Proteomes" id="UP000001955"/>
    </source>
</evidence>
<name>I2BDB6_SHIBC</name>
<dbReference type="RefSeq" id="WP_014716196.1">
    <property type="nucleotide sequence ID" value="NC_017910.1"/>
</dbReference>
<evidence type="ECO:0000313" key="1">
    <source>
        <dbReference type="EMBL" id="AFJ48520.1"/>
    </source>
</evidence>
<gene>
    <name evidence="1" type="ordered locus">EBL_c34640</name>
</gene>
<dbReference type="STRING" id="630626.EBL_c34640"/>
<proteinExistence type="predicted"/>
<reference evidence="1 2" key="1">
    <citation type="journal article" date="2012" name="J. Bacteriol.">
        <title>Complete genome sequence of the B12-producing Shimwellia blattae strain DSM 4481, isolated from a cockroach.</title>
        <authorList>
            <person name="Brzuszkiewicz E."/>
            <person name="Waschkowitz T."/>
            <person name="Wiezer A."/>
            <person name="Daniel R."/>
        </authorList>
    </citation>
    <scope>NUCLEOTIDE SEQUENCE [LARGE SCALE GENOMIC DNA]</scope>
    <source>
        <strain evidence="2">ATCC 29907 / DSM 4481 / JCM 1650 / NBRC 105725 / CDC 9005-74</strain>
    </source>
</reference>
<dbReference type="eggNOG" id="COG1476">
    <property type="taxonomic scope" value="Bacteria"/>
</dbReference>